<feature type="binding site" evidence="10">
    <location>
        <position position="1301"/>
    </location>
    <ligand>
        <name>ATP</name>
        <dbReference type="ChEBI" id="CHEBI:30616"/>
    </ligand>
</feature>
<comment type="catalytic activity">
    <reaction evidence="9">
        <text>L-seryl-[protein] + ATP = O-phospho-L-seryl-[protein] + ADP + H(+)</text>
        <dbReference type="Rhea" id="RHEA:17989"/>
        <dbReference type="Rhea" id="RHEA-COMP:9863"/>
        <dbReference type="Rhea" id="RHEA-COMP:11604"/>
        <dbReference type="ChEBI" id="CHEBI:15378"/>
        <dbReference type="ChEBI" id="CHEBI:29999"/>
        <dbReference type="ChEBI" id="CHEBI:30616"/>
        <dbReference type="ChEBI" id="CHEBI:83421"/>
        <dbReference type="ChEBI" id="CHEBI:456216"/>
        <dbReference type="EC" id="2.7.11.22"/>
    </reaction>
</comment>
<feature type="compositionally biased region" description="Low complexity" evidence="11">
    <location>
        <begin position="863"/>
        <end position="872"/>
    </location>
</feature>
<feature type="region of interest" description="Disordered" evidence="11">
    <location>
        <begin position="1569"/>
        <end position="1590"/>
    </location>
</feature>
<dbReference type="InterPro" id="IPR027417">
    <property type="entry name" value="P-loop_NTPase"/>
</dbReference>
<feature type="compositionally biased region" description="Low complexity" evidence="11">
    <location>
        <begin position="1012"/>
        <end position="1021"/>
    </location>
</feature>
<dbReference type="Gene3D" id="3.30.200.20">
    <property type="entry name" value="Phosphorylase Kinase, domain 1"/>
    <property type="match status" value="1"/>
</dbReference>
<accession>W2TBJ6</accession>
<dbReference type="PANTHER" id="PTHR18934:SF213">
    <property type="entry name" value="3'-5' RNA HELICASE YTHDC2"/>
    <property type="match status" value="1"/>
</dbReference>
<dbReference type="Pfam" id="PF00271">
    <property type="entry name" value="Helicase_C"/>
    <property type="match status" value="1"/>
</dbReference>
<dbReference type="SUPFAM" id="SSF56112">
    <property type="entry name" value="Protein kinase-like (PK-like)"/>
    <property type="match status" value="1"/>
</dbReference>
<evidence type="ECO:0000256" key="2">
    <source>
        <dbReference type="ARBA" id="ARBA00012425"/>
    </source>
</evidence>
<dbReference type="FunFam" id="1.10.510.10:FF:000533">
    <property type="entry name" value="cyclin-dependent kinase 10"/>
    <property type="match status" value="1"/>
</dbReference>
<reference evidence="15" key="1">
    <citation type="journal article" date="2014" name="Nat. Genet.">
        <title>Genome of the human hookworm Necator americanus.</title>
        <authorList>
            <person name="Tang Y.T."/>
            <person name="Gao X."/>
            <person name="Rosa B.A."/>
            <person name="Abubucker S."/>
            <person name="Hallsworth-Pepin K."/>
            <person name="Martin J."/>
            <person name="Tyagi R."/>
            <person name="Heizer E."/>
            <person name="Zhang X."/>
            <person name="Bhonagiri-Palsikar V."/>
            <person name="Minx P."/>
            <person name="Warren W.C."/>
            <person name="Wang Q."/>
            <person name="Zhan B."/>
            <person name="Hotez P.J."/>
            <person name="Sternberg P.W."/>
            <person name="Dougall A."/>
            <person name="Gaze S.T."/>
            <person name="Mulvenna J."/>
            <person name="Sotillo J."/>
            <person name="Ranganathan S."/>
            <person name="Rabelo E.M."/>
            <person name="Wilson R.K."/>
            <person name="Felgner P.L."/>
            <person name="Bethony J."/>
            <person name="Hawdon J.M."/>
            <person name="Gasser R.B."/>
            <person name="Loukas A."/>
            <person name="Mitreva M."/>
        </authorList>
    </citation>
    <scope>NUCLEOTIDE SEQUENCE [LARGE SCALE GENOMIC DNA]</scope>
</reference>
<dbReference type="PROSITE" id="PS00107">
    <property type="entry name" value="PROTEIN_KINASE_ATP"/>
    <property type="match status" value="1"/>
</dbReference>
<dbReference type="Gene3D" id="1.10.510.10">
    <property type="entry name" value="Transferase(Phosphotransferase) domain 1"/>
    <property type="match status" value="1"/>
</dbReference>
<dbReference type="InterPro" id="IPR001650">
    <property type="entry name" value="Helicase_C-like"/>
</dbReference>
<feature type="region of interest" description="Disordered" evidence="11">
    <location>
        <begin position="858"/>
        <end position="1186"/>
    </location>
</feature>
<evidence type="ECO:0000256" key="10">
    <source>
        <dbReference type="PROSITE-ProRule" id="PRU10141"/>
    </source>
</evidence>
<evidence type="ECO:0000313" key="15">
    <source>
        <dbReference type="Proteomes" id="UP000053676"/>
    </source>
</evidence>
<dbReference type="PROSITE" id="PS50011">
    <property type="entry name" value="PROTEIN_KINASE_DOM"/>
    <property type="match status" value="1"/>
</dbReference>
<evidence type="ECO:0000256" key="1">
    <source>
        <dbReference type="ARBA" id="ARBA00006485"/>
    </source>
</evidence>
<dbReference type="InterPro" id="IPR008271">
    <property type="entry name" value="Ser/Thr_kinase_AS"/>
</dbReference>
<dbReference type="SMART" id="SM00847">
    <property type="entry name" value="HA2"/>
    <property type="match status" value="1"/>
</dbReference>
<feature type="compositionally biased region" description="Basic and acidic residues" evidence="11">
    <location>
        <begin position="1025"/>
        <end position="1039"/>
    </location>
</feature>
<comment type="catalytic activity">
    <reaction evidence="8">
        <text>L-threonyl-[protein] + ATP = O-phospho-L-threonyl-[protein] + ADP + H(+)</text>
        <dbReference type="Rhea" id="RHEA:46608"/>
        <dbReference type="Rhea" id="RHEA-COMP:11060"/>
        <dbReference type="Rhea" id="RHEA-COMP:11605"/>
        <dbReference type="ChEBI" id="CHEBI:15378"/>
        <dbReference type="ChEBI" id="CHEBI:30013"/>
        <dbReference type="ChEBI" id="CHEBI:30616"/>
        <dbReference type="ChEBI" id="CHEBI:61977"/>
        <dbReference type="ChEBI" id="CHEBI:456216"/>
        <dbReference type="EC" id="2.7.11.22"/>
    </reaction>
</comment>
<feature type="compositionally biased region" description="Basic and acidic residues" evidence="11">
    <location>
        <begin position="1153"/>
        <end position="1186"/>
    </location>
</feature>
<dbReference type="Gene3D" id="3.40.50.300">
    <property type="entry name" value="P-loop containing nucleotide triphosphate hydrolases"/>
    <property type="match status" value="1"/>
</dbReference>
<dbReference type="FunFam" id="3.30.200.20:FF:000124">
    <property type="entry name" value="Cyclin-dependent kinase 4"/>
    <property type="match status" value="1"/>
</dbReference>
<evidence type="ECO:0000256" key="3">
    <source>
        <dbReference type="ARBA" id="ARBA00022527"/>
    </source>
</evidence>
<dbReference type="GO" id="GO:0004386">
    <property type="term" value="F:helicase activity"/>
    <property type="evidence" value="ECO:0007669"/>
    <property type="project" value="TreeGrafter"/>
</dbReference>
<dbReference type="Pfam" id="PF21010">
    <property type="entry name" value="HA2_C"/>
    <property type="match status" value="1"/>
</dbReference>
<keyword evidence="7 10" id="KW-0067">ATP-binding</keyword>
<feature type="domain" description="Helicase C-terminal" evidence="13">
    <location>
        <begin position="267"/>
        <end position="436"/>
    </location>
</feature>
<organism evidence="14 15">
    <name type="scientific">Necator americanus</name>
    <name type="common">Human hookworm</name>
    <dbReference type="NCBI Taxonomy" id="51031"/>
    <lineage>
        <taxon>Eukaryota</taxon>
        <taxon>Metazoa</taxon>
        <taxon>Ecdysozoa</taxon>
        <taxon>Nematoda</taxon>
        <taxon>Chromadorea</taxon>
        <taxon>Rhabditida</taxon>
        <taxon>Rhabditina</taxon>
        <taxon>Rhabditomorpha</taxon>
        <taxon>Strongyloidea</taxon>
        <taxon>Ancylostomatidae</taxon>
        <taxon>Bunostominae</taxon>
        <taxon>Necator</taxon>
    </lineage>
</organism>
<dbReference type="Gene3D" id="1.20.120.1080">
    <property type="match status" value="1"/>
</dbReference>
<dbReference type="CDD" id="cd18791">
    <property type="entry name" value="SF2_C_RHA"/>
    <property type="match status" value="1"/>
</dbReference>
<feature type="compositionally biased region" description="Basic and acidic residues" evidence="11">
    <location>
        <begin position="923"/>
        <end position="942"/>
    </location>
</feature>
<evidence type="ECO:0000259" key="13">
    <source>
        <dbReference type="PROSITE" id="PS51194"/>
    </source>
</evidence>
<evidence type="ECO:0000256" key="8">
    <source>
        <dbReference type="ARBA" id="ARBA00047811"/>
    </source>
</evidence>
<dbReference type="InterPro" id="IPR011009">
    <property type="entry name" value="Kinase-like_dom_sf"/>
</dbReference>
<dbReference type="EMBL" id="KI659849">
    <property type="protein sequence ID" value="ETN78571.1"/>
    <property type="molecule type" value="Genomic_DNA"/>
</dbReference>
<dbReference type="EC" id="2.7.11.22" evidence="2"/>
<dbReference type="STRING" id="51031.W2TBJ6"/>
<dbReference type="PROSITE" id="PS51194">
    <property type="entry name" value="HELICASE_CTER"/>
    <property type="match status" value="1"/>
</dbReference>
<dbReference type="SMART" id="SM00220">
    <property type="entry name" value="S_TKc"/>
    <property type="match status" value="1"/>
</dbReference>
<keyword evidence="6 14" id="KW-0418">Kinase</keyword>
<dbReference type="PANTHER" id="PTHR18934">
    <property type="entry name" value="ATP-DEPENDENT RNA HELICASE"/>
    <property type="match status" value="1"/>
</dbReference>
<dbReference type="PROSITE" id="PS00108">
    <property type="entry name" value="PROTEIN_KINASE_ST"/>
    <property type="match status" value="1"/>
</dbReference>
<evidence type="ECO:0000256" key="6">
    <source>
        <dbReference type="ARBA" id="ARBA00022777"/>
    </source>
</evidence>
<dbReference type="InterPro" id="IPR017441">
    <property type="entry name" value="Protein_kinase_ATP_BS"/>
</dbReference>
<dbReference type="KEGG" id="nai:NECAME_10268"/>
<feature type="compositionally biased region" description="Basic and acidic residues" evidence="11">
    <location>
        <begin position="1079"/>
        <end position="1100"/>
    </location>
</feature>
<dbReference type="Proteomes" id="UP000053676">
    <property type="component" value="Unassembled WGS sequence"/>
</dbReference>
<evidence type="ECO:0000256" key="5">
    <source>
        <dbReference type="ARBA" id="ARBA00022741"/>
    </source>
</evidence>
<dbReference type="GO" id="GO:0003723">
    <property type="term" value="F:RNA binding"/>
    <property type="evidence" value="ECO:0007669"/>
    <property type="project" value="TreeGrafter"/>
</dbReference>
<comment type="similarity">
    <text evidence="1">Belongs to the protein kinase superfamily. CMGC Ser/Thr protein kinase family. CDC2/CDKX subfamily.</text>
</comment>
<dbReference type="InterPro" id="IPR007502">
    <property type="entry name" value="Helicase-assoc_dom"/>
</dbReference>
<feature type="compositionally biased region" description="Basic and acidic residues" evidence="11">
    <location>
        <begin position="949"/>
        <end position="970"/>
    </location>
</feature>
<evidence type="ECO:0000256" key="9">
    <source>
        <dbReference type="ARBA" id="ARBA00048367"/>
    </source>
</evidence>
<evidence type="ECO:0000256" key="4">
    <source>
        <dbReference type="ARBA" id="ARBA00022679"/>
    </source>
</evidence>
<sequence>MFVAATWGGGMDQSFNGVVHAHPDVVELPSEALDPETLEQFRQMGYTNNDEVGPTVTYGADWRVPESEVQHHWQHTQSFSTIPSTGYQQGHLQSWDPQVVYSTTPAPYHKNSQQQQPMFYVPESFDNSPSTKSVSYFGQSMDGFPMPMHSHHTIPQQATSGSPAAYTVPPPSHVPPPLPGYPRHVQSSGPQPPLDSYASAVQRSEKELEMMRLQLGTALPDRPESFDPHIRQLLAARRLDQSALVNMYLKCGGQQWAEAVDLDLAMAVVKYCMDSRVDGAVLVFLPGFDDIVQMRDKINNETWPLRRPVIFTLHSQMNSFDQQKVFESVGPNERKVILSTNIAEASLTIDDVVFVVDCGKVKEKTYDHTSRISQLKVTWIAKSNAEQRAGRAGRCREGYCFRLYSIEDYDEMLETQMAEMQRTAIHDVCLHAKMFAPENMTVKQFLQMAPEPPLADAVDKSMDFLEQLGALYSEASTSDIDLTGFPPPYVEPQLTDLGRLVAQLPLDPQLARLLLFGVVLRCLNPVVTLVAALSHRDPFILALSEEREQSNRQRDSFGKRDFSDHITLIRAFNEFSEKSPKEVTAFCRANYLSLPAMRMITGIRRQLLIELRRVKMINYEGDPLNALRDATYNKYSSSWPMIQAAIVAGCYPGIGFVRAGNKLKKIRTSTEAAATLHPSSVIKRQVLAAPKRSEIINQYVSEDSEDPIIEYLAFHELAKIDEGLTLRTVTVVPPCAVVLFAGSMRLKKSTIQNFNITDPDSEDEGDMDEDAPSKDVVYPIEHWIGVRATYSDMKRLIQLRFKVMSYFLSAIHRPQILANPMKEDNDLLATLAQVLQTDHQEMRFNQCVLPQQPLFYPQHQVPTSSSTSSYSSHNGQQALAQRFPHREASVSQPNMSAAAESNLKPSGGFEKRFDEEQQSSPQQEREQQDRFQDQRERRHAPDDYSYQKGRRDNYDQRQQRYNRNRDDWQRNRPYQPREGAYREKMERPQSFRERDRERERGGRDETAPGPSQQQQQRQRMQGYNNRERDYRQNDREWNRCDSSGPDQLTWQQREMERSDNYRERQGRRDYNNYRPRQYNKFDDDREEPVPEDPRVDRNGEDDWEEEELQAGGYHHDQQDYQHKQNRHYHSRPYNSRGGYRGRGRGGFFNNRHYNRDDNRRDLQDDDRGDRDGRDTRDGGDNRERDHVEGNPLVLLVVSIFTLWFRFFFCCCRRNNDRSYYRQAGKNYDNNRSLENDRDKHSERSRVFISKTYFQETVQEKLGYGACRSVNEFQKLNRIGEGTYGIVYRARDTKSGQVVALKKVRVDSKMSAQVGISDSALREILLLKRLRHENIVELKEVAVSRDPQGMFLVMEYCEQDLAKLLDEMIHPFTEPQVKCLMQQLFRALNYMHTHYVLHRDLKVSNLLLTSHGILKVADFGLARVFGEPNMSMTPRVITLWYRCPELLFGSKTQTTGIDQWAAGCILGELLLHRPLLPGKSDMEQIDKIIGLLGTPTTKIWPELESMPLLQNFTLKTQPFNNVKVVFESASLSAIDLLNALFTYDPNKRITAADALAHPFFTERPLPCDPVLIPSLPPSHGKKRKRDESQQR</sequence>
<keyword evidence="3" id="KW-0723">Serine/threonine-protein kinase</keyword>
<feature type="compositionally biased region" description="Basic and acidic residues" evidence="11">
    <location>
        <begin position="979"/>
        <end position="1006"/>
    </location>
</feature>
<dbReference type="OMA" id="TVVPPCA"/>
<dbReference type="GO" id="GO:0004693">
    <property type="term" value="F:cyclin-dependent protein serine/threonine kinase activity"/>
    <property type="evidence" value="ECO:0007669"/>
    <property type="project" value="UniProtKB-EC"/>
</dbReference>
<dbReference type="InterPro" id="IPR011709">
    <property type="entry name" value="DEAD-box_helicase_OB_fold"/>
</dbReference>
<dbReference type="Pfam" id="PF07717">
    <property type="entry name" value="OB_NTP_bind"/>
    <property type="match status" value="1"/>
</dbReference>
<evidence type="ECO:0000256" key="11">
    <source>
        <dbReference type="SAM" id="MobiDB-lite"/>
    </source>
</evidence>
<dbReference type="OrthoDB" id="5600252at2759"/>
<proteinExistence type="inferred from homology"/>
<evidence type="ECO:0000313" key="14">
    <source>
        <dbReference type="EMBL" id="ETN78571.1"/>
    </source>
</evidence>
<feature type="compositionally biased region" description="Basic and acidic residues" evidence="11">
    <location>
        <begin position="1053"/>
        <end position="1071"/>
    </location>
</feature>
<feature type="domain" description="Protein kinase" evidence="12">
    <location>
        <begin position="1272"/>
        <end position="1559"/>
    </location>
</feature>
<dbReference type="InterPro" id="IPR000719">
    <property type="entry name" value="Prot_kinase_dom"/>
</dbReference>
<feature type="compositionally biased region" description="Polar residues" evidence="11">
    <location>
        <begin position="1040"/>
        <end position="1052"/>
    </location>
</feature>
<keyword evidence="4" id="KW-0808">Transferase</keyword>
<keyword evidence="5 10" id="KW-0547">Nucleotide-binding</keyword>
<evidence type="ECO:0000259" key="12">
    <source>
        <dbReference type="PROSITE" id="PS50011"/>
    </source>
</evidence>
<dbReference type="Pfam" id="PF00069">
    <property type="entry name" value="Pkinase"/>
    <property type="match status" value="1"/>
</dbReference>
<dbReference type="SUPFAM" id="SSF52540">
    <property type="entry name" value="P-loop containing nucleoside triphosphate hydrolases"/>
    <property type="match status" value="1"/>
</dbReference>
<dbReference type="SMART" id="SM00490">
    <property type="entry name" value="HELICc"/>
    <property type="match status" value="1"/>
</dbReference>
<gene>
    <name evidence="14" type="ORF">NECAME_10268</name>
</gene>
<dbReference type="GO" id="GO:0005524">
    <property type="term" value="F:ATP binding"/>
    <property type="evidence" value="ECO:0007669"/>
    <property type="project" value="UniProtKB-UniRule"/>
</dbReference>
<name>W2TBJ6_NECAM</name>
<evidence type="ECO:0000256" key="7">
    <source>
        <dbReference type="ARBA" id="ARBA00022840"/>
    </source>
</evidence>
<feature type="compositionally biased region" description="Basic and acidic residues" evidence="11">
    <location>
        <begin position="1113"/>
        <end position="1122"/>
    </location>
</feature>
<keyword evidence="15" id="KW-1185">Reference proteome</keyword>
<protein>
    <recommendedName>
        <fullName evidence="2">cyclin-dependent kinase</fullName>
        <ecNumber evidence="2">2.7.11.22</ecNumber>
    </recommendedName>
</protein>